<dbReference type="EMBL" id="DVJP01000003">
    <property type="protein sequence ID" value="HIS75212.1"/>
    <property type="molecule type" value="Genomic_DNA"/>
</dbReference>
<feature type="domain" description="ABC transporter" evidence="5">
    <location>
        <begin position="12"/>
        <end position="451"/>
    </location>
</feature>
<keyword evidence="2" id="KW-0547">Nucleotide-binding</keyword>
<evidence type="ECO:0000256" key="3">
    <source>
        <dbReference type="ARBA" id="ARBA00022840"/>
    </source>
</evidence>
<gene>
    <name evidence="6" type="ORF">IAB51_00220</name>
</gene>
<dbReference type="NCBIfam" id="TIGR01727">
    <property type="entry name" value="oligo_HPY"/>
    <property type="match status" value="1"/>
</dbReference>
<dbReference type="InterPro" id="IPR013563">
    <property type="entry name" value="Oligopep_ABC_C"/>
</dbReference>
<dbReference type="Pfam" id="PF00005">
    <property type="entry name" value="ABC_tran"/>
    <property type="match status" value="2"/>
</dbReference>
<dbReference type="GO" id="GO:0015833">
    <property type="term" value="P:peptide transport"/>
    <property type="evidence" value="ECO:0007669"/>
    <property type="project" value="InterPro"/>
</dbReference>
<dbReference type="Proteomes" id="UP000824002">
    <property type="component" value="Unassembled WGS sequence"/>
</dbReference>
<evidence type="ECO:0000313" key="6">
    <source>
        <dbReference type="EMBL" id="HIS75212.1"/>
    </source>
</evidence>
<dbReference type="GO" id="GO:0016887">
    <property type="term" value="F:ATP hydrolysis activity"/>
    <property type="evidence" value="ECO:0007669"/>
    <property type="project" value="InterPro"/>
</dbReference>
<dbReference type="InterPro" id="IPR027417">
    <property type="entry name" value="P-loop_NTPase"/>
</dbReference>
<reference evidence="6" key="2">
    <citation type="journal article" date="2021" name="PeerJ">
        <title>Extensive microbial diversity within the chicken gut microbiome revealed by metagenomics and culture.</title>
        <authorList>
            <person name="Gilroy R."/>
            <person name="Ravi A."/>
            <person name="Getino M."/>
            <person name="Pursley I."/>
            <person name="Horton D.L."/>
            <person name="Alikhan N.F."/>
            <person name="Baker D."/>
            <person name="Gharbi K."/>
            <person name="Hall N."/>
            <person name="Watson M."/>
            <person name="Adriaenssens E.M."/>
            <person name="Foster-Nyarko E."/>
            <person name="Jarju S."/>
            <person name="Secka A."/>
            <person name="Antonio M."/>
            <person name="Oren A."/>
            <person name="Chaudhuri R.R."/>
            <person name="La Ragione R."/>
            <person name="Hildebrand F."/>
            <person name="Pallen M.J."/>
        </authorList>
    </citation>
    <scope>NUCLEOTIDE SEQUENCE</scope>
    <source>
        <strain evidence="6">CHK199-13235</strain>
    </source>
</reference>
<dbReference type="PANTHER" id="PTHR43776:SF8">
    <property type="entry name" value="ABC TRANSPORTER, ATP-BINDING PROTEIN"/>
    <property type="match status" value="1"/>
</dbReference>
<dbReference type="InterPro" id="IPR003593">
    <property type="entry name" value="AAA+_ATPase"/>
</dbReference>
<dbReference type="SUPFAM" id="SSF52540">
    <property type="entry name" value="P-loop containing nucleoside triphosphate hydrolases"/>
    <property type="match status" value="2"/>
</dbReference>
<feature type="coiled-coil region" evidence="4">
    <location>
        <begin position="94"/>
        <end position="128"/>
    </location>
</feature>
<evidence type="ECO:0000256" key="1">
    <source>
        <dbReference type="ARBA" id="ARBA00022448"/>
    </source>
</evidence>
<accession>A0A9D1FK70</accession>
<reference evidence="6" key="1">
    <citation type="submission" date="2020-10" db="EMBL/GenBank/DDBJ databases">
        <authorList>
            <person name="Gilroy R."/>
        </authorList>
    </citation>
    <scope>NUCLEOTIDE SEQUENCE</scope>
    <source>
        <strain evidence="6">CHK199-13235</strain>
    </source>
</reference>
<sequence>MQNNQQEKKVLLRISHLKQWFPLKKTGFRSEQLYVKANDDISLDIYEGETLGLVGESGCGKSTLGRVLLQLYHQTEGKTMYYGRSVESLAPNYVAKALKNLESGRAKLRELEAKRDRITKEYESLDEKGRRAKHHEKKQAEKEAYHQMLDLAQLIGGLLAAPDLKPVSEAYQLQYQSAIDLHKLNEACQQLQIQQNALMTKAKEKKEAGKSDSAEQAKALKMDAQIQKYQKDILAKEKELAERHAKVDALREQHKNDPGFDEYEQYRDNGIDLAKLEYKEMRQLRKDLQLIFQDPYSSLNPRMTVGQIIGEGLLAHNFFAKNDDGMMDYIMKTMEDCGLASYMIHRYPHQFSGGQRQRIGIARSLAVKPKFVVCDEAVSALDVSIQSQVINLLQDLKEKENLTYLFITHDLSVVKYISDRIAVMYLGNVVELADSQKLFEHPLHPYTEALLLAIPTTDLDRRKQIVPLEGDIPSPVKPPKGCKFHTRCKYATDICREVTPDFVEAEPGHFVACHHMLDHTVIE</sequence>
<dbReference type="InterPro" id="IPR050319">
    <property type="entry name" value="ABC_transp_ATP-bind"/>
</dbReference>
<dbReference type="InterPro" id="IPR017871">
    <property type="entry name" value="ABC_transporter-like_CS"/>
</dbReference>
<name>A0A9D1FK70_9FIRM</name>
<organism evidence="6 7">
    <name type="scientific">Candidatus Merdivicinus excrementipullorum</name>
    <dbReference type="NCBI Taxonomy" id="2840867"/>
    <lineage>
        <taxon>Bacteria</taxon>
        <taxon>Bacillati</taxon>
        <taxon>Bacillota</taxon>
        <taxon>Clostridia</taxon>
        <taxon>Eubacteriales</taxon>
        <taxon>Oscillospiraceae</taxon>
        <taxon>Oscillospiraceae incertae sedis</taxon>
        <taxon>Candidatus Merdivicinus</taxon>
    </lineage>
</organism>
<evidence type="ECO:0000313" key="7">
    <source>
        <dbReference type="Proteomes" id="UP000824002"/>
    </source>
</evidence>
<proteinExistence type="predicted"/>
<dbReference type="Pfam" id="PF08352">
    <property type="entry name" value="oligo_HPY"/>
    <property type="match status" value="1"/>
</dbReference>
<protein>
    <submittedName>
        <fullName evidence="6">ATP-binding cassette domain-containing protein</fullName>
    </submittedName>
</protein>
<dbReference type="CDD" id="cd03257">
    <property type="entry name" value="ABC_NikE_OppD_transporters"/>
    <property type="match status" value="1"/>
</dbReference>
<dbReference type="PANTHER" id="PTHR43776">
    <property type="entry name" value="TRANSPORT ATP-BINDING PROTEIN"/>
    <property type="match status" value="1"/>
</dbReference>
<dbReference type="InterPro" id="IPR003439">
    <property type="entry name" value="ABC_transporter-like_ATP-bd"/>
</dbReference>
<keyword evidence="4" id="KW-0175">Coiled coil</keyword>
<dbReference type="GO" id="GO:0055085">
    <property type="term" value="P:transmembrane transport"/>
    <property type="evidence" value="ECO:0007669"/>
    <property type="project" value="UniProtKB-ARBA"/>
</dbReference>
<dbReference type="PROSITE" id="PS00211">
    <property type="entry name" value="ABC_TRANSPORTER_1"/>
    <property type="match status" value="1"/>
</dbReference>
<evidence type="ECO:0000256" key="2">
    <source>
        <dbReference type="ARBA" id="ARBA00022741"/>
    </source>
</evidence>
<keyword evidence="3 6" id="KW-0067">ATP-binding</keyword>
<evidence type="ECO:0000259" key="5">
    <source>
        <dbReference type="PROSITE" id="PS50893"/>
    </source>
</evidence>
<comment type="caution">
    <text evidence="6">The sequence shown here is derived from an EMBL/GenBank/DDBJ whole genome shotgun (WGS) entry which is preliminary data.</text>
</comment>
<dbReference type="Gene3D" id="3.40.50.300">
    <property type="entry name" value="P-loop containing nucleotide triphosphate hydrolases"/>
    <property type="match status" value="2"/>
</dbReference>
<dbReference type="SMART" id="SM00382">
    <property type="entry name" value="AAA"/>
    <property type="match status" value="1"/>
</dbReference>
<dbReference type="AlphaFoldDB" id="A0A9D1FK70"/>
<dbReference type="GO" id="GO:0005524">
    <property type="term" value="F:ATP binding"/>
    <property type="evidence" value="ECO:0007669"/>
    <property type="project" value="UniProtKB-KW"/>
</dbReference>
<dbReference type="PROSITE" id="PS50893">
    <property type="entry name" value="ABC_TRANSPORTER_2"/>
    <property type="match status" value="1"/>
</dbReference>
<evidence type="ECO:0000256" key="4">
    <source>
        <dbReference type="SAM" id="Coils"/>
    </source>
</evidence>
<keyword evidence="1" id="KW-0813">Transport</keyword>